<reference evidence="1 2" key="2">
    <citation type="submission" date="2024-11" db="EMBL/GenBank/DDBJ databases">
        <title>Using genomics to understand microbial adaptation to soil warming.</title>
        <authorList>
            <person name="Deangelis K.M. PhD."/>
        </authorList>
    </citation>
    <scope>NUCLEOTIDE SEQUENCE [LARGE SCALE GENOMIC DNA]</scope>
    <source>
        <strain evidence="1 2">GAS97</strain>
    </source>
</reference>
<sequence length="93" mass="10675">MGKQVFTAEEIRQEVLRRLIQGDSVAGGYPELSVPLPMPHSPDAEERNWDMKQEDHGKHNDYVRRVIEEARRDFLLSDSAERDEILGNSFAHG</sequence>
<name>A0ABW8MIX1_9BURK</name>
<dbReference type="EMBL" id="JBIYDN010000010">
    <property type="protein sequence ID" value="MFK4443615.1"/>
    <property type="molecule type" value="Genomic_DNA"/>
</dbReference>
<dbReference type="RefSeq" id="WP_404608367.1">
    <property type="nucleotide sequence ID" value="NZ_JBIYDN010000010.1"/>
</dbReference>
<gene>
    <name evidence="1" type="ORF">ABH943_003637</name>
</gene>
<reference evidence="1 2" key="1">
    <citation type="submission" date="2024-10" db="EMBL/GenBank/DDBJ databases">
        <authorList>
            <person name="Deangelis K."/>
            <person name="Huntemann M."/>
            <person name="Clum A."/>
            <person name="Wang J."/>
            <person name="Palaniappan K."/>
            <person name="Ritter S."/>
            <person name="Chen I.-M."/>
            <person name="Stamatis D."/>
            <person name="Reddy T."/>
            <person name="O'Malley R."/>
            <person name="Daum C."/>
            <person name="Ng V."/>
            <person name="Ivanova N."/>
            <person name="Kyrpides N."/>
            <person name="Woyke T."/>
        </authorList>
    </citation>
    <scope>NUCLEOTIDE SEQUENCE [LARGE SCALE GENOMIC DNA]</scope>
    <source>
        <strain evidence="1 2">GAS97</strain>
    </source>
</reference>
<accession>A0ABW8MIX1</accession>
<evidence type="ECO:0000313" key="1">
    <source>
        <dbReference type="EMBL" id="MFK4443615.1"/>
    </source>
</evidence>
<proteinExistence type="predicted"/>
<keyword evidence="2" id="KW-1185">Reference proteome</keyword>
<comment type="caution">
    <text evidence="1">The sequence shown here is derived from an EMBL/GenBank/DDBJ whole genome shotgun (WGS) entry which is preliminary data.</text>
</comment>
<protein>
    <submittedName>
        <fullName evidence="1">Uncharacterized protein</fullName>
    </submittedName>
</protein>
<evidence type="ECO:0000313" key="2">
    <source>
        <dbReference type="Proteomes" id="UP001620514"/>
    </source>
</evidence>
<organism evidence="1 2">
    <name type="scientific">Caballeronia udeis</name>
    <dbReference type="NCBI Taxonomy" id="1232866"/>
    <lineage>
        <taxon>Bacteria</taxon>
        <taxon>Pseudomonadati</taxon>
        <taxon>Pseudomonadota</taxon>
        <taxon>Betaproteobacteria</taxon>
        <taxon>Burkholderiales</taxon>
        <taxon>Burkholderiaceae</taxon>
        <taxon>Caballeronia</taxon>
    </lineage>
</organism>
<dbReference type="Proteomes" id="UP001620514">
    <property type="component" value="Unassembled WGS sequence"/>
</dbReference>